<comment type="similarity">
    <text evidence="3">Belongs to the Nudix hydrolase family. NudC subfamily.</text>
</comment>
<protein>
    <recommendedName>
        <fullName evidence="4">NAD(+) diphosphatase</fullName>
        <ecNumber evidence="4">3.6.1.22</ecNumber>
    </recommendedName>
</protein>
<keyword evidence="5" id="KW-0479">Metal-binding</keyword>
<dbReference type="GO" id="GO:0035529">
    <property type="term" value="F:NADH pyrophosphatase activity"/>
    <property type="evidence" value="ECO:0007669"/>
    <property type="project" value="TreeGrafter"/>
</dbReference>
<dbReference type="GO" id="GO:0005829">
    <property type="term" value="C:cytosol"/>
    <property type="evidence" value="ECO:0007669"/>
    <property type="project" value="TreeGrafter"/>
</dbReference>
<organism evidence="11 12">
    <name type="scientific">Hebeloma cylindrosporum</name>
    <dbReference type="NCBI Taxonomy" id="76867"/>
    <lineage>
        <taxon>Eukaryota</taxon>
        <taxon>Fungi</taxon>
        <taxon>Dikarya</taxon>
        <taxon>Basidiomycota</taxon>
        <taxon>Agaricomycotina</taxon>
        <taxon>Agaricomycetes</taxon>
        <taxon>Agaricomycetidae</taxon>
        <taxon>Agaricales</taxon>
        <taxon>Agaricineae</taxon>
        <taxon>Hymenogastraceae</taxon>
        <taxon>Hebeloma</taxon>
    </lineage>
</organism>
<accession>A0A0C2XRP0</accession>
<comment type="cofactor">
    <cofactor evidence="1">
        <name>Mg(2+)</name>
        <dbReference type="ChEBI" id="CHEBI:18420"/>
    </cofactor>
</comment>
<evidence type="ECO:0000256" key="1">
    <source>
        <dbReference type="ARBA" id="ARBA00001946"/>
    </source>
</evidence>
<dbReference type="PANTHER" id="PTHR42904:SF6">
    <property type="entry name" value="NAD-CAPPED RNA HYDROLASE NUDT12"/>
    <property type="match status" value="1"/>
</dbReference>
<evidence type="ECO:0000313" key="12">
    <source>
        <dbReference type="Proteomes" id="UP000053424"/>
    </source>
</evidence>
<keyword evidence="8" id="KW-0520">NAD</keyword>
<keyword evidence="12" id="KW-1185">Reference proteome</keyword>
<dbReference type="InterPro" id="IPR020084">
    <property type="entry name" value="NUDIX_hydrolase_CS"/>
</dbReference>
<keyword evidence="6" id="KW-0378">Hydrolase</keyword>
<comment type="cofactor">
    <cofactor evidence="2">
        <name>Zn(2+)</name>
        <dbReference type="ChEBI" id="CHEBI:29105"/>
    </cofactor>
</comment>
<evidence type="ECO:0000256" key="7">
    <source>
        <dbReference type="ARBA" id="ARBA00022842"/>
    </source>
</evidence>
<dbReference type="Gene3D" id="3.90.79.10">
    <property type="entry name" value="Nucleoside Triphosphate Pyrophosphohydrolase"/>
    <property type="match status" value="1"/>
</dbReference>
<dbReference type="CDD" id="cd03429">
    <property type="entry name" value="NUDIX_NADH_pyrophosphatase_Nudt13"/>
    <property type="match status" value="1"/>
</dbReference>
<dbReference type="InterPro" id="IPR000086">
    <property type="entry name" value="NUDIX_hydrolase_dom"/>
</dbReference>
<dbReference type="SUPFAM" id="SSF55811">
    <property type="entry name" value="Nudix"/>
    <property type="match status" value="1"/>
</dbReference>
<evidence type="ECO:0000256" key="4">
    <source>
        <dbReference type="ARBA" id="ARBA00012381"/>
    </source>
</evidence>
<dbReference type="GO" id="GO:0046872">
    <property type="term" value="F:metal ion binding"/>
    <property type="evidence" value="ECO:0007669"/>
    <property type="project" value="UniProtKB-KW"/>
</dbReference>
<dbReference type="PROSITE" id="PS51462">
    <property type="entry name" value="NUDIX"/>
    <property type="match status" value="1"/>
</dbReference>
<dbReference type="GO" id="GO:0019677">
    <property type="term" value="P:NAD+ catabolic process"/>
    <property type="evidence" value="ECO:0007669"/>
    <property type="project" value="TreeGrafter"/>
</dbReference>
<reference evidence="12" key="2">
    <citation type="submission" date="2015-01" db="EMBL/GenBank/DDBJ databases">
        <title>Evolutionary Origins and Diversification of the Mycorrhizal Mutualists.</title>
        <authorList>
            <consortium name="DOE Joint Genome Institute"/>
            <consortium name="Mycorrhizal Genomics Consortium"/>
            <person name="Kohler A."/>
            <person name="Kuo A."/>
            <person name="Nagy L.G."/>
            <person name="Floudas D."/>
            <person name="Copeland A."/>
            <person name="Barry K.W."/>
            <person name="Cichocki N."/>
            <person name="Veneault-Fourrey C."/>
            <person name="LaButti K."/>
            <person name="Lindquist E.A."/>
            <person name="Lipzen A."/>
            <person name="Lundell T."/>
            <person name="Morin E."/>
            <person name="Murat C."/>
            <person name="Riley R."/>
            <person name="Ohm R."/>
            <person name="Sun H."/>
            <person name="Tunlid A."/>
            <person name="Henrissat B."/>
            <person name="Grigoriev I.V."/>
            <person name="Hibbett D.S."/>
            <person name="Martin F."/>
        </authorList>
    </citation>
    <scope>NUCLEOTIDE SEQUENCE [LARGE SCALE GENOMIC DNA]</scope>
    <source>
        <strain evidence="12">h7</strain>
    </source>
</reference>
<evidence type="ECO:0000256" key="5">
    <source>
        <dbReference type="ARBA" id="ARBA00022723"/>
    </source>
</evidence>
<evidence type="ECO:0000256" key="2">
    <source>
        <dbReference type="ARBA" id="ARBA00001947"/>
    </source>
</evidence>
<sequence>MPETHVNFYGGSPLNRLSWLRPSQSFLNAIAAIPETKWLLFNAGQPLIVSSADRSTKPSPVYLSTSDVQQFLGPTPYFGQGKEPGELVVEIDGESHDHPQHSPTEAARHLGIPVVFLGLHETDKDDNSTALLASDFSDPETAIKKVNGIPYFAMDLLDLDSTLEVLEGMLSETTPGREGKRLAWSEPRALMSTLDAFDAAVFASARSILDWNQRNKFCAGCGSPIYSMWGGWKLACRSLLPWADNNNKKPCPTATGVHNFTHPRTDAVVIMIAIDETGDKILLGRGRRFPGKFYSALAGFIEPGESFEDAVAREMWEEAGVRVWNVKYHSGQPWPYPANLMVGFYARADSSKPIRTDLDNELVDARWFTREEVLDVLNHKSGTRFGKADYKKMAEITEGHSNAEQKRILEPGVTPADTTMTQPRFAERRPSWDELPFRLPPVSAIAGVLIRDWAEKRISIPSEDTIVRGNL</sequence>
<keyword evidence="7" id="KW-0460">Magnesium</keyword>
<dbReference type="InterPro" id="IPR015375">
    <property type="entry name" value="NADH_PPase-like_N"/>
</dbReference>
<dbReference type="Pfam" id="PF00293">
    <property type="entry name" value="NUDIX"/>
    <property type="match status" value="1"/>
</dbReference>
<dbReference type="AlphaFoldDB" id="A0A0C2XRP0"/>
<evidence type="ECO:0000256" key="6">
    <source>
        <dbReference type="ARBA" id="ARBA00022801"/>
    </source>
</evidence>
<gene>
    <name evidence="11" type="ORF">M413DRAFT_446542</name>
</gene>
<dbReference type="PROSITE" id="PS00893">
    <property type="entry name" value="NUDIX_BOX"/>
    <property type="match status" value="1"/>
</dbReference>
<dbReference type="Proteomes" id="UP000053424">
    <property type="component" value="Unassembled WGS sequence"/>
</dbReference>
<dbReference type="Pfam" id="PF09296">
    <property type="entry name" value="NUDIX-like"/>
    <property type="match status" value="1"/>
</dbReference>
<dbReference type="GO" id="GO:0005777">
    <property type="term" value="C:peroxisome"/>
    <property type="evidence" value="ECO:0007669"/>
    <property type="project" value="TreeGrafter"/>
</dbReference>
<reference evidence="11 12" key="1">
    <citation type="submission" date="2014-04" db="EMBL/GenBank/DDBJ databases">
        <authorList>
            <consortium name="DOE Joint Genome Institute"/>
            <person name="Kuo A."/>
            <person name="Gay G."/>
            <person name="Dore J."/>
            <person name="Kohler A."/>
            <person name="Nagy L.G."/>
            <person name="Floudas D."/>
            <person name="Copeland A."/>
            <person name="Barry K.W."/>
            <person name="Cichocki N."/>
            <person name="Veneault-Fourrey C."/>
            <person name="LaButti K."/>
            <person name="Lindquist E.A."/>
            <person name="Lipzen A."/>
            <person name="Lundell T."/>
            <person name="Morin E."/>
            <person name="Murat C."/>
            <person name="Sun H."/>
            <person name="Tunlid A."/>
            <person name="Henrissat B."/>
            <person name="Grigoriev I.V."/>
            <person name="Hibbett D.S."/>
            <person name="Martin F."/>
            <person name="Nordberg H.P."/>
            <person name="Cantor M.N."/>
            <person name="Hua S.X."/>
        </authorList>
    </citation>
    <scope>NUCLEOTIDE SEQUENCE [LARGE SCALE GENOMIC DNA]</scope>
    <source>
        <strain evidence="12">h7</strain>
    </source>
</reference>
<evidence type="ECO:0000256" key="9">
    <source>
        <dbReference type="ARBA" id="ARBA00023679"/>
    </source>
</evidence>
<evidence type="ECO:0000313" key="11">
    <source>
        <dbReference type="EMBL" id="KIM40358.1"/>
    </source>
</evidence>
<proteinExistence type="inferred from homology"/>
<feature type="domain" description="Nudix hydrolase" evidence="10">
    <location>
        <begin position="263"/>
        <end position="391"/>
    </location>
</feature>
<name>A0A0C2XRP0_HEBCY</name>
<dbReference type="InterPro" id="IPR050241">
    <property type="entry name" value="NAD-cap_RNA_hydrolase_NudC"/>
</dbReference>
<dbReference type="GO" id="GO:0006742">
    <property type="term" value="P:NADP+ catabolic process"/>
    <property type="evidence" value="ECO:0007669"/>
    <property type="project" value="TreeGrafter"/>
</dbReference>
<evidence type="ECO:0000259" key="10">
    <source>
        <dbReference type="PROSITE" id="PS51462"/>
    </source>
</evidence>
<dbReference type="EC" id="3.6.1.22" evidence="4"/>
<dbReference type="OrthoDB" id="10249612at2759"/>
<dbReference type="InterPro" id="IPR049734">
    <property type="entry name" value="NudC-like_C"/>
</dbReference>
<dbReference type="Gene3D" id="3.90.79.20">
    <property type="match status" value="1"/>
</dbReference>
<dbReference type="HOGENOM" id="CLU_037162_0_2_1"/>
<dbReference type="InterPro" id="IPR015797">
    <property type="entry name" value="NUDIX_hydrolase-like_dom_sf"/>
</dbReference>
<dbReference type="STRING" id="686832.A0A0C2XRP0"/>
<evidence type="ECO:0000256" key="8">
    <source>
        <dbReference type="ARBA" id="ARBA00023027"/>
    </source>
</evidence>
<dbReference type="PANTHER" id="PTHR42904">
    <property type="entry name" value="NUDIX HYDROLASE, NUDC SUBFAMILY"/>
    <property type="match status" value="1"/>
</dbReference>
<evidence type="ECO:0000256" key="3">
    <source>
        <dbReference type="ARBA" id="ARBA00009595"/>
    </source>
</evidence>
<comment type="catalytic activity">
    <reaction evidence="9">
        <text>a 5'-end NAD(+)-phospho-ribonucleoside in mRNA + H2O = a 5'-end phospho-adenosine-phospho-ribonucleoside in mRNA + beta-nicotinamide D-ribonucleotide + 2 H(+)</text>
        <dbReference type="Rhea" id="RHEA:60876"/>
        <dbReference type="Rhea" id="RHEA-COMP:15698"/>
        <dbReference type="Rhea" id="RHEA-COMP:15719"/>
        <dbReference type="ChEBI" id="CHEBI:14649"/>
        <dbReference type="ChEBI" id="CHEBI:15377"/>
        <dbReference type="ChEBI" id="CHEBI:15378"/>
        <dbReference type="ChEBI" id="CHEBI:144029"/>
        <dbReference type="ChEBI" id="CHEBI:144051"/>
    </reaction>
    <physiologicalReaction direction="left-to-right" evidence="9">
        <dbReference type="Rhea" id="RHEA:60877"/>
    </physiologicalReaction>
</comment>
<dbReference type="EMBL" id="KN831783">
    <property type="protein sequence ID" value="KIM40358.1"/>
    <property type="molecule type" value="Genomic_DNA"/>
</dbReference>